<protein>
    <submittedName>
        <fullName evidence="4">Site-specific DNA recombinase</fullName>
    </submittedName>
</protein>
<organism evidence="4 5">
    <name type="scientific">Ruminococcus flavefaciens</name>
    <dbReference type="NCBI Taxonomy" id="1265"/>
    <lineage>
        <taxon>Bacteria</taxon>
        <taxon>Bacillati</taxon>
        <taxon>Bacillota</taxon>
        <taxon>Clostridia</taxon>
        <taxon>Eubacteriales</taxon>
        <taxon>Oscillospiraceae</taxon>
        <taxon>Ruminococcus</taxon>
    </lineage>
</organism>
<keyword evidence="1" id="KW-0238">DNA-binding</keyword>
<dbReference type="InterPro" id="IPR050639">
    <property type="entry name" value="SSR_resolvase"/>
</dbReference>
<dbReference type="InterPro" id="IPR036162">
    <property type="entry name" value="Resolvase-like_N_sf"/>
</dbReference>
<dbReference type="GO" id="GO:0003677">
    <property type="term" value="F:DNA binding"/>
    <property type="evidence" value="ECO:0007669"/>
    <property type="project" value="UniProtKB-KW"/>
</dbReference>
<dbReference type="SUPFAM" id="SSF53041">
    <property type="entry name" value="Resolvase-like"/>
    <property type="match status" value="1"/>
</dbReference>
<gene>
    <name evidence="4" type="ORF">SAMN04487860_10785</name>
</gene>
<name>A0A1M7K3D1_RUMFL</name>
<sequence length="266" mass="30629">MLSKNVLKDIDFYCVLGYNIECKKKRSLDLIRMEMIIVVFGYCRISKPTQNIERQERNILASFPNAKIYKEVYTGIVLSRQEWQKLIKKVQKGDTIVFDSVSRMSRNASEGIEQYMELLDKGVELVFLKEPYVNTINYKQALSGGIELVGNDIADVYIEATNKVLKLLAAKQIELAFEQSEKEVIDIRQRTKEGIETARLNGKQIGCVKGSKLLVKKEAPAKELIRKHCKTFGGTLNDIECIKLANLSRNTYYKYKREIKEELLKE</sequence>
<dbReference type="CDD" id="cd03768">
    <property type="entry name" value="SR_ResInv"/>
    <property type="match status" value="1"/>
</dbReference>
<proteinExistence type="predicted"/>
<feature type="domain" description="Resolvase/invertase-type recombinase catalytic" evidence="3">
    <location>
        <begin position="38"/>
        <end position="202"/>
    </location>
</feature>
<dbReference type="Gene3D" id="3.40.50.1390">
    <property type="entry name" value="Resolvase, N-terminal catalytic domain"/>
    <property type="match status" value="1"/>
</dbReference>
<dbReference type="Pfam" id="PF00239">
    <property type="entry name" value="Resolvase"/>
    <property type="match status" value="1"/>
</dbReference>
<evidence type="ECO:0000259" key="3">
    <source>
        <dbReference type="PROSITE" id="PS51736"/>
    </source>
</evidence>
<dbReference type="EMBL" id="FRCT01000007">
    <property type="protein sequence ID" value="SHM59832.1"/>
    <property type="molecule type" value="Genomic_DNA"/>
</dbReference>
<dbReference type="PANTHER" id="PTHR30461">
    <property type="entry name" value="DNA-INVERTASE FROM LAMBDOID PROPHAGE"/>
    <property type="match status" value="1"/>
</dbReference>
<dbReference type="Proteomes" id="UP000184394">
    <property type="component" value="Unassembled WGS sequence"/>
</dbReference>
<dbReference type="GO" id="GO:0000150">
    <property type="term" value="F:DNA strand exchange activity"/>
    <property type="evidence" value="ECO:0007669"/>
    <property type="project" value="InterPro"/>
</dbReference>
<accession>A0A1M7K3D1</accession>
<evidence type="ECO:0000256" key="1">
    <source>
        <dbReference type="ARBA" id="ARBA00023125"/>
    </source>
</evidence>
<dbReference type="AlphaFoldDB" id="A0A1M7K3D1"/>
<evidence type="ECO:0000313" key="4">
    <source>
        <dbReference type="EMBL" id="SHM59832.1"/>
    </source>
</evidence>
<dbReference type="SMART" id="SM00857">
    <property type="entry name" value="Resolvase"/>
    <property type="match status" value="1"/>
</dbReference>
<dbReference type="PANTHER" id="PTHR30461:SF2">
    <property type="entry name" value="SERINE RECOMBINASE PINE-RELATED"/>
    <property type="match status" value="1"/>
</dbReference>
<evidence type="ECO:0000256" key="2">
    <source>
        <dbReference type="ARBA" id="ARBA00023172"/>
    </source>
</evidence>
<keyword evidence="2" id="KW-0233">DNA recombination</keyword>
<dbReference type="InterPro" id="IPR006119">
    <property type="entry name" value="Resolv_N"/>
</dbReference>
<evidence type="ECO:0000313" key="5">
    <source>
        <dbReference type="Proteomes" id="UP000184394"/>
    </source>
</evidence>
<dbReference type="PROSITE" id="PS51736">
    <property type="entry name" value="RECOMBINASES_3"/>
    <property type="match status" value="1"/>
</dbReference>
<reference evidence="4 5" key="1">
    <citation type="submission" date="2016-11" db="EMBL/GenBank/DDBJ databases">
        <authorList>
            <person name="Jaros S."/>
            <person name="Januszkiewicz K."/>
            <person name="Wedrychowicz H."/>
        </authorList>
    </citation>
    <scope>NUCLEOTIDE SEQUENCE [LARGE SCALE GENOMIC DNA]</scope>
    <source>
        <strain evidence="4 5">Y1</strain>
    </source>
</reference>